<keyword evidence="10 13" id="KW-1015">Disulfide bond</keyword>
<dbReference type="InterPro" id="IPR013320">
    <property type="entry name" value="ConA-like_dom_sf"/>
</dbReference>
<feature type="domain" description="Cadherin" evidence="18">
    <location>
        <begin position="1888"/>
        <end position="1993"/>
    </location>
</feature>
<keyword evidence="4" id="KW-0732">Signal</keyword>
<feature type="compositionally biased region" description="Basic and acidic residues" evidence="14">
    <location>
        <begin position="3191"/>
        <end position="3200"/>
    </location>
</feature>
<protein>
    <submittedName>
        <fullName evidence="20">Cadherin domain protein</fullName>
    </submittedName>
</protein>
<keyword evidence="6 12" id="KW-0106">Calcium</keyword>
<comment type="subcellular location">
    <subcellularLocation>
        <location evidence="1">Membrane</location>
        <topology evidence="1">Single-pass membrane protein</topology>
    </subcellularLocation>
</comment>
<dbReference type="CDD" id="cd00054">
    <property type="entry name" value="EGF_CA"/>
    <property type="match status" value="2"/>
</dbReference>
<feature type="domain" description="Cadherin" evidence="18">
    <location>
        <begin position="1755"/>
        <end position="1887"/>
    </location>
</feature>
<dbReference type="PANTHER" id="PTHR24026">
    <property type="entry name" value="FAT ATYPICAL CADHERIN-RELATED"/>
    <property type="match status" value="1"/>
</dbReference>
<dbReference type="WBParaSite" id="ACAC_0000846001-mRNA-1">
    <property type="protein sequence ID" value="ACAC_0000846001-mRNA-1"/>
    <property type="gene ID" value="ACAC_0000846001"/>
</dbReference>
<feature type="domain" description="Cadherin" evidence="18">
    <location>
        <begin position="1570"/>
        <end position="1653"/>
    </location>
</feature>
<sequence>MLAYPLCPLGTIRTTQVLDREEQSSYWLTIEASDNPQSRVAKTGVLHVFVRVLDHNDHRPVSFLPIYYANVKENSPQNIVVVKIDASDGDDVDSQSPSPLRYKITKGDPQSFFRIDDHTGYITTSGSRRLDRETQREHELSVEVCDSGEPQLCSTVPVVVSTLTIQATDRGRPAQMTQARVVLTAVAAPQRANDSDNRAPQFLKNTEKIPVSDADQVGFTIGKLEAMDPDGDAVWWSIIDGNLNETFSLKADSGLLQLSKPVENVLQNVSVVILSIQISDGQLNETSKVRHKLSFCNAISLFTSLPVVVELSRSSTIRPQFSAQHYKTQISEKTAVGTQIYTVRARTSDAVSTVKPLLYGIHSIEDTEMEDKLRVEPRHTGKDPSSEFTAFQSFHGSAVGSSVVTVLAHDSDSGENGVVKYSITSGNELGFFSLDPVLGVLQVAKVLPSDHTETILTVRATDGGKYPLSDTTNVRIQTIDYDGVGFQMSRALYQRTIKDSTPLGTLLLVVSTRPNGGVRYSMKPPYIVTSHYDNLSHQASGAVSLIRWLTRERAKSIGCTVMARNRAGLEDTAKVSSSVLLADNSPLLVSATDKDIGPNSLIGYRLLNTNEPYFVVDFVTGAVRSRKPLDYEVVKEWIFYVQASDMGEPRLSSPVPAMIIVSVLDINDEKPVFTMSIYEVDLILPVVAGVVVARPSAVDKDTVGKLRYTIKLQRPDDHPISDFASFISTGCTSSFRIFELLVHFLTLKDFQMDVLASDGVHTATTSVRINIRKPNTEGSGFRFSQIEYNTNVRENTTYSAGESLLAVSFILSDVFDLPGLVTAIGAPEGVSVTYRIMNEREEVFIHSGTGLIALTGKRFDREEESVVRLLLQARTHEIKPQLAQSIVTIRVDDVNDCAPMFVGLPYDVVISSDSVIGEKALSVKAIDRDIGMNGIVRYQSGTLPPVFKLNKHDGKITVNGKLDASSVYRFEVVAMDQGTPVLKASEEVRVHVVERARPIFSKRQYYTSISEGSKKKTVVTKVKASSSVGGHLIYTVESGNDNNLFVIDMDTGVISVDGELDAEETAAYNLTVIGINDNGPRFEHFVYQVNVSESTPVGSKLLTVKAIDPDRGNGLISYATRMSFRLSNFYSNVQVEDVNDEAPRFSTPFASAVISDTATSGHFVAIMSATDEDTVSSIPGGHRFLYSIIEGDETLFSVSENSGEVTLLRPVDNDDVVTNDGKKILNVSVSDGLFTAYGRLTVSITVSGRRQPPPRFEQSQYVVAVRENNVLSNKTSILMVQARDGVAPLHYSIGSGESRMRPLRIEKLTGRIHPKIVFNYQQQNIYKVPLVVEDALGRRAFSTLTVKIVDENDCAPLFVVSKYTTSVSSGAREGEALLMVSAIDDDVDDVVEYTLVDNGMASSSFKLHHRHGTLSVLKPLDSLVGISLSLSVRATDQANPPHHATAEVMVMVLPGETPIPKFSNNHYLFVTSEDSVVGTVIGKLQQIDLDVAEVRFSIPDPPDDFPFTIERSSGKLIVRQALDREKRDVWRFTARVDAAGGAHSMTTVTVRLSDVNDNAPIFGSQSGGAFKVDAESGWLVVDSPLDRERQSLHELVVRATDEGGMFTDHRFKVEVSGVLILSSHWRLRRVYLIWRGFVEHLEVTDVNDEPPRFDENFYIVSVDGNHLSINQIIARVVVTDKDLPPFNNIRLFISRGNDDGLFKIDDSGKVSIARLNHVREIYNLTLLAFDGTHATNAIMMVTLTSSTSSAFECHRDNVIKVRVPEDVLKGSEIYHEESRVSLAGARYLLISSDPLLPFTVNQDTGSISVKAPLDAETRKKVSVLYGGPLLIIALIRWEREKIESKSSDEMFMGHTFTRQLELKGAISSCNELVEVQVLDVNDEPPVFVRDEFIVSIRENEPASHNERYFLTRVHAVDKDSGSFGRVKYSFVSGHDAFVIDSETGAITVNRPLDREQKQEYLLRVLAQDADSIKPRSTVVRITVVDQNDNPPVFEKSEYILQVMESESVGYTLITLRAIGGDDGETVNYMLRENGSHNAYVELDKGSGVLKLARGLDFEKKKLLSLTVIATDSGDPPLSTETTVTIQVLDENDNIPIFAKESYKAAVDENSPNGTKVVKVKAVDADSEHYGRVAYSIKGDTGPFHMDDQGWITVAGLLDRELKSYYRLQVEAHDGGEPAQRSVVTVVIDVNDLNDNAPVFVDCNMTAVVQEGVTPGHIILTLSITDADGPSFGAPFRVEVRGEGSKAFIVDEQYNLVTVTRFDHSKRDRFLLTSLEKSLRRGKLNLSLLFQLIAYDRGNRSTDCPITIFVREESRHPPRISPLRIHLNTLMGEFRGGIIGTIIAEDEDAGDMLRFSLVDGSILGPLPTESHPRPHVTKPHFFRVNTKTGEVRDHEIPGGLHAFNVSVTDGKFSTVSYVEVEVMSLEQDAVDHAVSLRIKDMTALEFFSTHATTFREIFARHLNVDPRNIQLLSVQETQVRPPRALISESKATDVDILFTVSRGGGRGMLKPDHVYTRLKHDFQSIADQSGKMKYQLTTEMCTPGVCQRGECRERVYLDDQQQTIISSGSVSFVAPRHNRLAECICPEGYGGSSCELEVNACARSPCHPWEMCVPSDGARFECICPPGSSGNRCSEASCLNEGRCLEEAELSVGGNGYFEMSIAHEMETRLELEVELKTTTFKGVILHADGPSDYHTLELVDGRVMYRWDAGSGEAIVSTVNSIADAQWHRVSVSRRGRRTRLQLDGADTKEGWSPTVTMNMICSASSRSVAKTRQGLRLYSATTGCRAMAATPCSEAPCGNGGTCHVIDRSYRRFCIPRILFVQKAFWYISGMEDACATEPCGLHGTCIPIPRQHTYNLGYICNCTHGFSGKTCDDLVPPFLARISLVELVIAIAIVVLIIAVMFAIVVVCRCLRLKSEDVKYGEHVHSVPHVRNPHMVPPVVTAPPPLPPRAFRSGNQMISNLEQAQLTGLPTVQVRPLPQREQLSSSGRGDSRSPSLVGSGKQWKRAGDYGSAADDLDDSGRDLHDTAALEALRRFGFRIPDEGDSPGGNNNRARAYGRCSILTKDALSSINQERAPLADSIQCLPTMEEDGDGEKWGDGVDRIGAAIQTERLRIESLTGRVKVGKTVLSPVVNDDDYMTMRPRRNITTLNESQRQPLLDNGDDSDDLDEFLSSSAPPPPSHKNIFNSRVYDDPPDRGGDTVSFDTSAAICDIDASDAEDLPVDSVL</sequence>
<feature type="domain" description="Cadherin" evidence="18">
    <location>
        <begin position="1001"/>
        <end position="1145"/>
    </location>
</feature>
<dbReference type="Proteomes" id="UP000035642">
    <property type="component" value="Unassembled WGS sequence"/>
</dbReference>
<organism evidence="19 20">
    <name type="scientific">Angiostrongylus cantonensis</name>
    <name type="common">Rat lungworm</name>
    <dbReference type="NCBI Taxonomy" id="6313"/>
    <lineage>
        <taxon>Eukaryota</taxon>
        <taxon>Metazoa</taxon>
        <taxon>Ecdysozoa</taxon>
        <taxon>Nematoda</taxon>
        <taxon>Chromadorea</taxon>
        <taxon>Rhabditida</taxon>
        <taxon>Rhabditina</taxon>
        <taxon>Rhabditomorpha</taxon>
        <taxon>Strongyloidea</taxon>
        <taxon>Metastrongylidae</taxon>
        <taxon>Angiostrongylus</taxon>
    </lineage>
</organism>
<reference evidence="20" key="2">
    <citation type="submission" date="2016-04" db="UniProtKB">
        <authorList>
            <consortium name="WormBaseParasite"/>
        </authorList>
    </citation>
    <scope>IDENTIFICATION</scope>
</reference>
<evidence type="ECO:0000256" key="12">
    <source>
        <dbReference type="PROSITE-ProRule" id="PRU00043"/>
    </source>
</evidence>
<dbReference type="FunFam" id="2.60.40.60:FF:000020">
    <property type="entry name" value="Dachsous cadherin-related 1b"/>
    <property type="match status" value="1"/>
</dbReference>
<evidence type="ECO:0000256" key="6">
    <source>
        <dbReference type="ARBA" id="ARBA00022837"/>
    </source>
</evidence>
<evidence type="ECO:0000256" key="5">
    <source>
        <dbReference type="ARBA" id="ARBA00022737"/>
    </source>
</evidence>
<feature type="domain" description="Cadherin" evidence="18">
    <location>
        <begin position="2098"/>
        <end position="2199"/>
    </location>
</feature>
<dbReference type="FunFam" id="2.60.40.60:FF:000116">
    <property type="entry name" value="Dachsous cadherin-related 2"/>
    <property type="match status" value="2"/>
</dbReference>
<dbReference type="SMART" id="SM00112">
    <property type="entry name" value="CA"/>
    <property type="match status" value="19"/>
</dbReference>
<reference evidence="19" key="1">
    <citation type="submission" date="2012-09" db="EMBL/GenBank/DDBJ databases">
        <authorList>
            <person name="Martin A.A."/>
        </authorList>
    </citation>
    <scope>NUCLEOTIDE SEQUENCE</scope>
</reference>
<keyword evidence="11" id="KW-0325">Glycoprotein</keyword>
<feature type="compositionally biased region" description="Polar residues" evidence="14">
    <location>
        <begin position="3148"/>
        <end position="3157"/>
    </location>
</feature>
<feature type="compositionally biased region" description="Low complexity" evidence="14">
    <location>
        <begin position="2986"/>
        <end position="2997"/>
    </location>
</feature>
<comment type="caution">
    <text evidence="13">Lacks conserved residue(s) required for the propagation of feature annotation.</text>
</comment>
<feature type="transmembrane region" description="Helical" evidence="15">
    <location>
        <begin position="2889"/>
        <end position="2913"/>
    </location>
</feature>
<dbReference type="Pfam" id="PF02210">
    <property type="entry name" value="Laminin_G_2"/>
    <property type="match status" value="1"/>
</dbReference>
<dbReference type="PROSITE" id="PS01186">
    <property type="entry name" value="EGF_2"/>
    <property type="match status" value="1"/>
</dbReference>
<dbReference type="InterPro" id="IPR015919">
    <property type="entry name" value="Cadherin-like_sf"/>
</dbReference>
<dbReference type="STRING" id="6313.A0A0K0DCV7"/>
<evidence type="ECO:0000256" key="13">
    <source>
        <dbReference type="PROSITE-ProRule" id="PRU00076"/>
    </source>
</evidence>
<feature type="domain" description="Cadherin" evidence="18">
    <location>
        <begin position="397"/>
        <end position="504"/>
    </location>
</feature>
<feature type="domain" description="Cadherin" evidence="18">
    <location>
        <begin position="784"/>
        <end position="901"/>
    </location>
</feature>
<dbReference type="InterPro" id="IPR020894">
    <property type="entry name" value="Cadherin_CS"/>
</dbReference>
<evidence type="ECO:0000256" key="9">
    <source>
        <dbReference type="ARBA" id="ARBA00023136"/>
    </source>
</evidence>
<feature type="domain" description="Cadherin" evidence="18">
    <location>
        <begin position="1463"/>
        <end position="1562"/>
    </location>
</feature>
<keyword evidence="5" id="KW-0677">Repeat</keyword>
<feature type="domain" description="Cadherin" evidence="18">
    <location>
        <begin position="1257"/>
        <end position="1358"/>
    </location>
</feature>
<dbReference type="SMART" id="SM00181">
    <property type="entry name" value="EGF"/>
    <property type="match status" value="3"/>
</dbReference>
<keyword evidence="8 15" id="KW-1133">Transmembrane helix</keyword>
<feature type="compositionally biased region" description="Acidic residues" evidence="14">
    <location>
        <begin position="3162"/>
        <end position="3171"/>
    </location>
</feature>
<keyword evidence="3 15" id="KW-0812">Transmembrane</keyword>
<dbReference type="InterPro" id="IPR000742">
    <property type="entry name" value="EGF"/>
</dbReference>
<feature type="disulfide bond" evidence="13">
    <location>
        <begin position="2623"/>
        <end position="2632"/>
    </location>
</feature>
<feature type="domain" description="Cadherin" evidence="18">
    <location>
        <begin position="1359"/>
        <end position="1462"/>
    </location>
</feature>
<dbReference type="InterPro" id="IPR002126">
    <property type="entry name" value="Cadherin-like_dom"/>
</dbReference>
<dbReference type="FunFam" id="2.60.40.60:FF:000015">
    <property type="entry name" value="FAT atypical cadherin 1"/>
    <property type="match status" value="1"/>
</dbReference>
<dbReference type="Gene3D" id="2.60.120.200">
    <property type="match status" value="1"/>
</dbReference>
<name>A0A0K0DCV7_ANGCA</name>
<keyword evidence="19" id="KW-1185">Reference proteome</keyword>
<evidence type="ECO:0000256" key="14">
    <source>
        <dbReference type="SAM" id="MobiDB-lite"/>
    </source>
</evidence>
<dbReference type="FunFam" id="2.60.40.60:FF:000092">
    <property type="entry name" value="Protocadherin 8"/>
    <property type="match status" value="1"/>
</dbReference>
<dbReference type="PRINTS" id="PR00205">
    <property type="entry name" value="CADHERIN"/>
</dbReference>
<dbReference type="CDD" id="cd11304">
    <property type="entry name" value="Cadherin_repeat"/>
    <property type="match status" value="20"/>
</dbReference>
<evidence type="ECO:0000256" key="4">
    <source>
        <dbReference type="ARBA" id="ARBA00022729"/>
    </source>
</evidence>
<evidence type="ECO:0000259" key="18">
    <source>
        <dbReference type="PROSITE" id="PS50268"/>
    </source>
</evidence>
<feature type="domain" description="Cadherin" evidence="18">
    <location>
        <begin position="1994"/>
        <end position="2097"/>
    </location>
</feature>
<dbReference type="GO" id="GO:0007411">
    <property type="term" value="P:axon guidance"/>
    <property type="evidence" value="ECO:0007669"/>
    <property type="project" value="UniProtKB-ARBA"/>
</dbReference>
<dbReference type="PROSITE" id="PS00232">
    <property type="entry name" value="CADHERIN_1"/>
    <property type="match status" value="3"/>
</dbReference>
<dbReference type="PROSITE" id="PS50026">
    <property type="entry name" value="EGF_3"/>
    <property type="match status" value="2"/>
</dbReference>
<dbReference type="SUPFAM" id="SSF49313">
    <property type="entry name" value="Cadherin-like"/>
    <property type="match status" value="20"/>
</dbReference>
<feature type="domain" description="Cadherin" evidence="18">
    <location>
        <begin position="2200"/>
        <end position="2319"/>
    </location>
</feature>
<accession>A0A0K0DCV7</accession>
<dbReference type="GO" id="GO:0007163">
    <property type="term" value="P:establishment or maintenance of cell polarity"/>
    <property type="evidence" value="ECO:0007669"/>
    <property type="project" value="UniProtKB-ARBA"/>
</dbReference>
<dbReference type="PROSITE" id="PS50025">
    <property type="entry name" value="LAM_G_DOMAIN"/>
    <property type="match status" value="1"/>
</dbReference>
<evidence type="ECO:0000313" key="20">
    <source>
        <dbReference type="WBParaSite" id="ACAC_0000846001-mRNA-1"/>
    </source>
</evidence>
<dbReference type="GO" id="GO:0005509">
    <property type="term" value="F:calcium ion binding"/>
    <property type="evidence" value="ECO:0007669"/>
    <property type="project" value="UniProtKB-UniRule"/>
</dbReference>
<feature type="region of interest" description="Disordered" evidence="14">
    <location>
        <begin position="2981"/>
        <end position="3022"/>
    </location>
</feature>
<dbReference type="CDD" id="cd00110">
    <property type="entry name" value="LamG"/>
    <property type="match status" value="1"/>
</dbReference>
<proteinExistence type="predicted"/>
<dbReference type="SUPFAM" id="SSF57196">
    <property type="entry name" value="EGF/Laminin"/>
    <property type="match status" value="1"/>
</dbReference>
<dbReference type="PROSITE" id="PS50268">
    <property type="entry name" value="CADHERIN_2"/>
    <property type="match status" value="18"/>
</dbReference>
<dbReference type="FunFam" id="2.60.40.60:FF:000037">
    <property type="entry name" value="FAT atypical cadherin 1"/>
    <property type="match status" value="1"/>
</dbReference>
<feature type="region of interest" description="Disordered" evidence="14">
    <location>
        <begin position="3148"/>
        <end position="3205"/>
    </location>
</feature>
<dbReference type="Gene3D" id="2.60.40.60">
    <property type="entry name" value="Cadherins"/>
    <property type="match status" value="22"/>
</dbReference>
<keyword evidence="7" id="KW-0130">Cell adhesion</keyword>
<dbReference type="PROSITE" id="PS00022">
    <property type="entry name" value="EGF_1"/>
    <property type="match status" value="2"/>
</dbReference>
<keyword evidence="9 15" id="KW-0472">Membrane</keyword>
<feature type="domain" description="Cadherin" evidence="18">
    <location>
        <begin position="10"/>
        <end position="67"/>
    </location>
</feature>
<evidence type="ECO:0000259" key="16">
    <source>
        <dbReference type="PROSITE" id="PS50025"/>
    </source>
</evidence>
<evidence type="ECO:0000256" key="7">
    <source>
        <dbReference type="ARBA" id="ARBA00022889"/>
    </source>
</evidence>
<evidence type="ECO:0000256" key="2">
    <source>
        <dbReference type="ARBA" id="ARBA00022536"/>
    </source>
</evidence>
<feature type="domain" description="Cadherin" evidence="18">
    <location>
        <begin position="569"/>
        <end position="673"/>
    </location>
</feature>
<dbReference type="GO" id="GO:0005886">
    <property type="term" value="C:plasma membrane"/>
    <property type="evidence" value="ECO:0007669"/>
    <property type="project" value="UniProtKB-SubCell"/>
</dbReference>
<dbReference type="GO" id="GO:0007156">
    <property type="term" value="P:homophilic cell adhesion via plasma membrane adhesion molecules"/>
    <property type="evidence" value="ECO:0007669"/>
    <property type="project" value="InterPro"/>
</dbReference>
<evidence type="ECO:0000313" key="19">
    <source>
        <dbReference type="Proteomes" id="UP000035642"/>
    </source>
</evidence>
<evidence type="ECO:0000259" key="17">
    <source>
        <dbReference type="PROSITE" id="PS50026"/>
    </source>
</evidence>
<evidence type="ECO:0000256" key="1">
    <source>
        <dbReference type="ARBA" id="ARBA00004167"/>
    </source>
</evidence>
<dbReference type="SUPFAM" id="SSF49899">
    <property type="entry name" value="Concanavalin A-like lectins/glucanases"/>
    <property type="match status" value="1"/>
</dbReference>
<evidence type="ECO:0000256" key="10">
    <source>
        <dbReference type="ARBA" id="ARBA00023157"/>
    </source>
</evidence>
<evidence type="ECO:0000256" key="8">
    <source>
        <dbReference type="ARBA" id="ARBA00022989"/>
    </source>
</evidence>
<dbReference type="Pfam" id="PF00028">
    <property type="entry name" value="Cadherin"/>
    <property type="match status" value="10"/>
</dbReference>
<feature type="domain" description="EGF-like" evidence="17">
    <location>
        <begin position="2832"/>
        <end position="2874"/>
    </location>
</feature>
<evidence type="ECO:0000256" key="15">
    <source>
        <dbReference type="SAM" id="Phobius"/>
    </source>
</evidence>
<dbReference type="InterPro" id="IPR001791">
    <property type="entry name" value="Laminin_G"/>
</dbReference>
<feature type="domain" description="Cadherin" evidence="18">
    <location>
        <begin position="63"/>
        <end position="175"/>
    </location>
</feature>
<feature type="disulfide bond" evidence="13">
    <location>
        <begin position="2864"/>
        <end position="2873"/>
    </location>
</feature>
<evidence type="ECO:0000256" key="11">
    <source>
        <dbReference type="ARBA" id="ARBA00023180"/>
    </source>
</evidence>
<feature type="domain" description="EGF-like" evidence="17">
    <location>
        <begin position="2596"/>
        <end position="2633"/>
    </location>
</feature>
<evidence type="ECO:0000256" key="3">
    <source>
        <dbReference type="ARBA" id="ARBA00022692"/>
    </source>
</evidence>
<dbReference type="PANTHER" id="PTHR24026:SF136">
    <property type="entry name" value="PROTOCADHERIN-23"/>
    <property type="match status" value="1"/>
</dbReference>
<dbReference type="SMART" id="SM00282">
    <property type="entry name" value="LamG"/>
    <property type="match status" value="1"/>
</dbReference>
<feature type="domain" description="Cadherin" evidence="18">
    <location>
        <begin position="203"/>
        <end position="321"/>
    </location>
</feature>
<keyword evidence="2 13" id="KW-0245">EGF-like domain</keyword>
<feature type="domain" description="Laminin G" evidence="16">
    <location>
        <begin position="2646"/>
        <end position="2836"/>
    </location>
</feature>
<feature type="domain" description="Cadherin" evidence="18">
    <location>
        <begin position="1146"/>
        <end position="1256"/>
    </location>
</feature>
<dbReference type="Gene3D" id="2.10.25.10">
    <property type="entry name" value="Laminin"/>
    <property type="match status" value="2"/>
</dbReference>
<feature type="domain" description="Cadherin" evidence="18">
    <location>
        <begin position="902"/>
        <end position="1000"/>
    </location>
</feature>